<organism evidence="8 9">
    <name type="scientific">Cochliobolus sativus</name>
    <name type="common">Common root rot and spot blotch fungus</name>
    <name type="synonym">Bipolaris sorokiniana</name>
    <dbReference type="NCBI Taxonomy" id="45130"/>
    <lineage>
        <taxon>Eukaryota</taxon>
        <taxon>Fungi</taxon>
        <taxon>Dikarya</taxon>
        <taxon>Ascomycota</taxon>
        <taxon>Pezizomycotina</taxon>
        <taxon>Dothideomycetes</taxon>
        <taxon>Pleosporomycetidae</taxon>
        <taxon>Pleosporales</taxon>
        <taxon>Pleosporineae</taxon>
        <taxon>Pleosporaceae</taxon>
        <taxon>Bipolaris</taxon>
    </lineage>
</organism>
<dbReference type="GO" id="GO:0005506">
    <property type="term" value="F:iron ion binding"/>
    <property type="evidence" value="ECO:0007669"/>
    <property type="project" value="InterPro"/>
</dbReference>
<evidence type="ECO:0000313" key="9">
    <source>
        <dbReference type="Proteomes" id="UP000624244"/>
    </source>
</evidence>
<evidence type="ECO:0000256" key="3">
    <source>
        <dbReference type="ARBA" id="ARBA00022723"/>
    </source>
</evidence>
<dbReference type="Proteomes" id="UP000624244">
    <property type="component" value="Unassembled WGS sequence"/>
</dbReference>
<dbReference type="Gene3D" id="1.10.630.10">
    <property type="entry name" value="Cytochrome P450"/>
    <property type="match status" value="1"/>
</dbReference>
<comment type="caution">
    <text evidence="8">The sequence shown here is derived from an EMBL/GenBank/DDBJ whole genome shotgun (WGS) entry which is preliminary data.</text>
</comment>
<evidence type="ECO:0000256" key="4">
    <source>
        <dbReference type="ARBA" id="ARBA00023004"/>
    </source>
</evidence>
<keyword evidence="7" id="KW-0472">Membrane</keyword>
<dbReference type="PRINTS" id="PR00385">
    <property type="entry name" value="P450"/>
</dbReference>
<dbReference type="PANTHER" id="PTHR24305">
    <property type="entry name" value="CYTOCHROME P450"/>
    <property type="match status" value="1"/>
</dbReference>
<dbReference type="GO" id="GO:0004497">
    <property type="term" value="F:monooxygenase activity"/>
    <property type="evidence" value="ECO:0007669"/>
    <property type="project" value="UniProtKB-KW"/>
</dbReference>
<keyword evidence="7" id="KW-1133">Transmembrane helix</keyword>
<dbReference type="InterPro" id="IPR050121">
    <property type="entry name" value="Cytochrome_P450_monoxygenase"/>
</dbReference>
<dbReference type="AlphaFoldDB" id="A0A8H5ZER9"/>
<dbReference type="GO" id="GO:0020037">
    <property type="term" value="F:heme binding"/>
    <property type="evidence" value="ECO:0007669"/>
    <property type="project" value="InterPro"/>
</dbReference>
<feature type="binding site" description="axial binding residue" evidence="5">
    <location>
        <position position="461"/>
    </location>
    <ligand>
        <name>heme</name>
        <dbReference type="ChEBI" id="CHEBI:30413"/>
    </ligand>
    <ligandPart>
        <name>Fe</name>
        <dbReference type="ChEBI" id="CHEBI:18248"/>
    </ligandPart>
</feature>
<keyword evidence="5 6" id="KW-0349">Heme</keyword>
<evidence type="ECO:0000256" key="1">
    <source>
        <dbReference type="ARBA" id="ARBA00001971"/>
    </source>
</evidence>
<protein>
    <recommendedName>
        <fullName evidence="10">P450 monooxygenase</fullName>
    </recommendedName>
</protein>
<gene>
    <name evidence="8" type="ORF">GGP41_004563</name>
</gene>
<comment type="similarity">
    <text evidence="2 6">Belongs to the cytochrome P450 family.</text>
</comment>
<dbReference type="SUPFAM" id="SSF48264">
    <property type="entry name" value="Cytochrome P450"/>
    <property type="match status" value="1"/>
</dbReference>
<dbReference type="EMBL" id="WNKQ01000015">
    <property type="protein sequence ID" value="KAF5846553.1"/>
    <property type="molecule type" value="Genomic_DNA"/>
</dbReference>
<feature type="transmembrane region" description="Helical" evidence="7">
    <location>
        <begin position="6"/>
        <end position="29"/>
    </location>
</feature>
<name>A0A8H5ZER9_COCSA</name>
<evidence type="ECO:0000313" key="8">
    <source>
        <dbReference type="EMBL" id="KAF5846553.1"/>
    </source>
</evidence>
<evidence type="ECO:0000256" key="2">
    <source>
        <dbReference type="ARBA" id="ARBA00010617"/>
    </source>
</evidence>
<evidence type="ECO:0000256" key="6">
    <source>
        <dbReference type="RuleBase" id="RU000461"/>
    </source>
</evidence>
<keyword evidence="6" id="KW-0503">Monooxygenase</keyword>
<reference evidence="8" key="1">
    <citation type="submission" date="2019-11" db="EMBL/GenBank/DDBJ databases">
        <title>Bipolaris sorokiniana Genome sequencing.</title>
        <authorList>
            <person name="Wang H."/>
        </authorList>
    </citation>
    <scope>NUCLEOTIDE SEQUENCE</scope>
</reference>
<evidence type="ECO:0000256" key="5">
    <source>
        <dbReference type="PIRSR" id="PIRSR602403-1"/>
    </source>
</evidence>
<keyword evidence="3 5" id="KW-0479">Metal-binding</keyword>
<accession>A0A8H5ZER9</accession>
<keyword evidence="7" id="KW-0812">Transmembrane</keyword>
<dbReference type="PROSITE" id="PS00086">
    <property type="entry name" value="CYTOCHROME_P450"/>
    <property type="match status" value="1"/>
</dbReference>
<dbReference type="InterPro" id="IPR036396">
    <property type="entry name" value="Cyt_P450_sf"/>
</dbReference>
<dbReference type="InterPro" id="IPR017972">
    <property type="entry name" value="Cyt_P450_CS"/>
</dbReference>
<keyword evidence="6" id="KW-0560">Oxidoreductase</keyword>
<evidence type="ECO:0000256" key="7">
    <source>
        <dbReference type="SAM" id="Phobius"/>
    </source>
</evidence>
<dbReference type="Pfam" id="PF00067">
    <property type="entry name" value="p450"/>
    <property type="match status" value="1"/>
</dbReference>
<dbReference type="GO" id="GO:0016705">
    <property type="term" value="F:oxidoreductase activity, acting on paired donors, with incorporation or reduction of molecular oxygen"/>
    <property type="evidence" value="ECO:0007669"/>
    <property type="project" value="InterPro"/>
</dbReference>
<dbReference type="InterPro" id="IPR002403">
    <property type="entry name" value="Cyt_P450_E_grp-IV"/>
</dbReference>
<dbReference type="PRINTS" id="PR00465">
    <property type="entry name" value="EP450IV"/>
</dbReference>
<comment type="cofactor">
    <cofactor evidence="1 5">
        <name>heme</name>
        <dbReference type="ChEBI" id="CHEBI:30413"/>
    </cofactor>
</comment>
<dbReference type="OMA" id="EMERWFW"/>
<sequence length="523" mass="59655">MSWIVFAPWILPAALMAFLYSYILYPFFFSPLSRIPGPRFYAFTKWRLAWDDWTGQRTRKIHALHLKYGPVVRIGPNEVHFNSLSALRTIYGAGSGFERTEFYRMFDTYGRKNLFTFASGIEHSQRKRLVARPYSKSGLPHYKVEEIVRAKTRDFLRLVETDGTRGDGLEIFSALHYYSIDIITTFLYGTPSFGATTALKGTPEHVKLLDDIMNHARRRLSWFAVHLPSLTKWMYTRTGLVESAIRPFLPMAKPATYSGIRAHALRSMHAYRDAGEISRAKANKSIISELYTSQSKSNTNMDDLDIASECADHLLAGIDTTSDTLMFLIWSLSLTRNAHVQRKLIEECKSIPDDGITDGSVNVRVADSMPYLNAVVKETLRLFAPLPSSEPRLNRADTVVDGYDIPRGTVCSMAPYSLHRNENVFPDSSTWRPERWLDADKSELAEMERWFWAFSSGARMCVGMHLAMAEMALVPSLYRKYGSRVLPGQENTAPGITSRFEVFADDTFPEMKEHTCWVEFTPY</sequence>
<dbReference type="CDD" id="cd11059">
    <property type="entry name" value="CYP_fungal"/>
    <property type="match status" value="1"/>
</dbReference>
<keyword evidence="4 5" id="KW-0408">Iron</keyword>
<evidence type="ECO:0008006" key="10">
    <source>
        <dbReference type="Google" id="ProtNLM"/>
    </source>
</evidence>
<proteinExistence type="inferred from homology"/>
<dbReference type="PANTHER" id="PTHR24305:SF164">
    <property type="entry name" value="P450, PUTATIVE (EUROFUNG)-RELATED"/>
    <property type="match status" value="1"/>
</dbReference>
<dbReference type="InterPro" id="IPR001128">
    <property type="entry name" value="Cyt_P450"/>
</dbReference>